<organism evidence="1 2">
    <name type="scientific">Scleroderma citrinum Foug A</name>
    <dbReference type="NCBI Taxonomy" id="1036808"/>
    <lineage>
        <taxon>Eukaryota</taxon>
        <taxon>Fungi</taxon>
        <taxon>Dikarya</taxon>
        <taxon>Basidiomycota</taxon>
        <taxon>Agaricomycotina</taxon>
        <taxon>Agaricomycetes</taxon>
        <taxon>Agaricomycetidae</taxon>
        <taxon>Boletales</taxon>
        <taxon>Sclerodermatineae</taxon>
        <taxon>Sclerodermataceae</taxon>
        <taxon>Scleroderma</taxon>
    </lineage>
</organism>
<gene>
    <name evidence="1" type="ORF">SCLCIDRAFT_138325</name>
</gene>
<evidence type="ECO:0000313" key="1">
    <source>
        <dbReference type="EMBL" id="KIM53733.1"/>
    </source>
</evidence>
<reference evidence="1 2" key="1">
    <citation type="submission" date="2014-04" db="EMBL/GenBank/DDBJ databases">
        <authorList>
            <consortium name="DOE Joint Genome Institute"/>
            <person name="Kuo A."/>
            <person name="Kohler A."/>
            <person name="Nagy L.G."/>
            <person name="Floudas D."/>
            <person name="Copeland A."/>
            <person name="Barry K.W."/>
            <person name="Cichocki N."/>
            <person name="Veneault-Fourrey C."/>
            <person name="LaButti K."/>
            <person name="Lindquist E.A."/>
            <person name="Lipzen A."/>
            <person name="Lundell T."/>
            <person name="Morin E."/>
            <person name="Murat C."/>
            <person name="Sun H."/>
            <person name="Tunlid A."/>
            <person name="Henrissat B."/>
            <person name="Grigoriev I.V."/>
            <person name="Hibbett D.S."/>
            <person name="Martin F."/>
            <person name="Nordberg H.P."/>
            <person name="Cantor M.N."/>
            <person name="Hua S.X."/>
        </authorList>
    </citation>
    <scope>NUCLEOTIDE SEQUENCE [LARGE SCALE GENOMIC DNA]</scope>
    <source>
        <strain evidence="1 2">Foug A</strain>
    </source>
</reference>
<dbReference type="InParanoid" id="A0A0C2YVS8"/>
<proteinExistence type="predicted"/>
<dbReference type="Proteomes" id="UP000053989">
    <property type="component" value="Unassembled WGS sequence"/>
</dbReference>
<feature type="non-terminal residue" evidence="1">
    <location>
        <position position="1"/>
    </location>
</feature>
<dbReference type="EMBL" id="KN822172">
    <property type="protein sequence ID" value="KIM53733.1"/>
    <property type="molecule type" value="Genomic_DNA"/>
</dbReference>
<name>A0A0C2YVS8_9AGAM</name>
<protein>
    <submittedName>
        <fullName evidence="1">Uncharacterized protein</fullName>
    </submittedName>
</protein>
<evidence type="ECO:0000313" key="2">
    <source>
        <dbReference type="Proteomes" id="UP000053989"/>
    </source>
</evidence>
<reference evidence="2" key="2">
    <citation type="submission" date="2015-01" db="EMBL/GenBank/DDBJ databases">
        <title>Evolutionary Origins and Diversification of the Mycorrhizal Mutualists.</title>
        <authorList>
            <consortium name="DOE Joint Genome Institute"/>
            <consortium name="Mycorrhizal Genomics Consortium"/>
            <person name="Kohler A."/>
            <person name="Kuo A."/>
            <person name="Nagy L.G."/>
            <person name="Floudas D."/>
            <person name="Copeland A."/>
            <person name="Barry K.W."/>
            <person name="Cichocki N."/>
            <person name="Veneault-Fourrey C."/>
            <person name="LaButti K."/>
            <person name="Lindquist E.A."/>
            <person name="Lipzen A."/>
            <person name="Lundell T."/>
            <person name="Morin E."/>
            <person name="Murat C."/>
            <person name="Riley R."/>
            <person name="Ohm R."/>
            <person name="Sun H."/>
            <person name="Tunlid A."/>
            <person name="Henrissat B."/>
            <person name="Grigoriev I.V."/>
            <person name="Hibbett D.S."/>
            <person name="Martin F."/>
        </authorList>
    </citation>
    <scope>NUCLEOTIDE SEQUENCE [LARGE SCALE GENOMIC DNA]</scope>
    <source>
        <strain evidence="2">Foug A</strain>
    </source>
</reference>
<dbReference type="AlphaFoldDB" id="A0A0C2YVS8"/>
<dbReference type="OrthoDB" id="2653647at2759"/>
<accession>A0A0C2YVS8</accession>
<dbReference type="HOGENOM" id="CLU_003703_3_4_1"/>
<keyword evidence="2" id="KW-1185">Reference proteome</keyword>
<sequence>SLKRKLTTTQHNLASSSDAFVNLDATVPDDLHNIWKDQETKALAERLSNPNAMDIFEVQLEKAVPWGCATWLARALKVEESQIILSLDAWKINTGATESQRLDISHCCDRLQSQINGLVQTVATYIGANWDCGYDSYEYVDPDNSEDDPFITPSTGHAEHVLLPLPSYIGLPQFGQLGLSGLVDQELQLRQGQANDTLHEIQLVLADKAVVYCTQIRHAKTMP</sequence>
<dbReference type="STRING" id="1036808.A0A0C2YVS8"/>